<gene>
    <name evidence="4" type="ORF">OH76DRAFT_1399457</name>
</gene>
<name>A0A371DLX8_9APHY</name>
<dbReference type="Proteomes" id="UP000256964">
    <property type="component" value="Unassembled WGS sequence"/>
</dbReference>
<keyword evidence="2" id="KW-0539">Nucleus</keyword>
<feature type="compositionally biased region" description="Basic and acidic residues" evidence="3">
    <location>
        <begin position="196"/>
        <end position="212"/>
    </location>
</feature>
<dbReference type="GO" id="GO:0003677">
    <property type="term" value="F:DNA binding"/>
    <property type="evidence" value="ECO:0007669"/>
    <property type="project" value="InterPro"/>
</dbReference>
<protein>
    <submittedName>
        <fullName evidence="4">GCFC-domain-containing protein</fullName>
    </submittedName>
</protein>
<dbReference type="PANTHER" id="PTHR12214">
    <property type="entry name" value="GC-RICH SEQUENCE DNA-BINDING FACTOR"/>
    <property type="match status" value="1"/>
</dbReference>
<dbReference type="STRING" id="139420.A0A371DLX8"/>
<feature type="region of interest" description="Disordered" evidence="3">
    <location>
        <begin position="257"/>
        <end position="298"/>
    </location>
</feature>
<dbReference type="InterPro" id="IPR012890">
    <property type="entry name" value="GCFC2-like"/>
</dbReference>
<dbReference type="EMBL" id="KZ857387">
    <property type="protein sequence ID" value="RDX53530.1"/>
    <property type="molecule type" value="Genomic_DNA"/>
</dbReference>
<organism evidence="4 5">
    <name type="scientific">Lentinus brumalis</name>
    <dbReference type="NCBI Taxonomy" id="2498619"/>
    <lineage>
        <taxon>Eukaryota</taxon>
        <taxon>Fungi</taxon>
        <taxon>Dikarya</taxon>
        <taxon>Basidiomycota</taxon>
        <taxon>Agaricomycotina</taxon>
        <taxon>Agaricomycetes</taxon>
        <taxon>Polyporales</taxon>
        <taxon>Polyporaceae</taxon>
        <taxon>Lentinus</taxon>
    </lineage>
</organism>
<evidence type="ECO:0000313" key="4">
    <source>
        <dbReference type="EMBL" id="RDX53530.1"/>
    </source>
</evidence>
<proteinExistence type="predicted"/>
<dbReference type="GO" id="GO:0000390">
    <property type="term" value="P:spliceosomal complex disassembly"/>
    <property type="evidence" value="ECO:0007669"/>
    <property type="project" value="InterPro"/>
</dbReference>
<dbReference type="InterPro" id="IPR028211">
    <property type="entry name" value="Ntr2"/>
</dbReference>
<feature type="region of interest" description="Disordered" evidence="3">
    <location>
        <begin position="1"/>
        <end position="69"/>
    </location>
</feature>
<feature type="compositionally biased region" description="Pro residues" evidence="3">
    <location>
        <begin position="287"/>
        <end position="298"/>
    </location>
</feature>
<feature type="compositionally biased region" description="Basic residues" evidence="3">
    <location>
        <begin position="9"/>
        <end position="18"/>
    </location>
</feature>
<evidence type="ECO:0000256" key="2">
    <source>
        <dbReference type="ARBA" id="ARBA00023242"/>
    </source>
</evidence>
<feature type="compositionally biased region" description="Acidic residues" evidence="3">
    <location>
        <begin position="257"/>
        <end position="271"/>
    </location>
</feature>
<accession>A0A371DLX8</accession>
<feature type="compositionally biased region" description="Low complexity" evidence="3">
    <location>
        <begin position="439"/>
        <end position="450"/>
    </location>
</feature>
<comment type="subcellular location">
    <subcellularLocation>
        <location evidence="1">Nucleus</location>
    </subcellularLocation>
</comment>
<dbReference type="OrthoDB" id="429427at2759"/>
<dbReference type="AlphaFoldDB" id="A0A371DLX8"/>
<feature type="region of interest" description="Disordered" evidence="3">
    <location>
        <begin position="196"/>
        <end position="221"/>
    </location>
</feature>
<evidence type="ECO:0000313" key="5">
    <source>
        <dbReference type="Proteomes" id="UP000256964"/>
    </source>
</evidence>
<evidence type="ECO:0000256" key="1">
    <source>
        <dbReference type="ARBA" id="ARBA00004123"/>
    </source>
</evidence>
<feature type="region of interest" description="Disordered" evidence="3">
    <location>
        <begin position="418"/>
        <end position="486"/>
    </location>
</feature>
<reference evidence="4 5" key="1">
    <citation type="journal article" date="2018" name="Biotechnol. Biofuels">
        <title>Integrative visual omics of the white-rot fungus Polyporus brumalis exposes the biotechnological potential of its oxidative enzymes for delignifying raw plant biomass.</title>
        <authorList>
            <person name="Miyauchi S."/>
            <person name="Rancon A."/>
            <person name="Drula E."/>
            <person name="Hage H."/>
            <person name="Chaduli D."/>
            <person name="Favel A."/>
            <person name="Grisel S."/>
            <person name="Henrissat B."/>
            <person name="Herpoel-Gimbert I."/>
            <person name="Ruiz-Duenas F.J."/>
            <person name="Chevret D."/>
            <person name="Hainaut M."/>
            <person name="Lin J."/>
            <person name="Wang M."/>
            <person name="Pangilinan J."/>
            <person name="Lipzen A."/>
            <person name="Lesage-Meessen L."/>
            <person name="Navarro D."/>
            <person name="Riley R."/>
            <person name="Grigoriev I.V."/>
            <person name="Zhou S."/>
            <person name="Raouche S."/>
            <person name="Rosso M.N."/>
        </authorList>
    </citation>
    <scope>NUCLEOTIDE SEQUENCE [LARGE SCALE GENOMIC DNA]</scope>
    <source>
        <strain evidence="4 5">BRFM 1820</strain>
    </source>
</reference>
<sequence>MAEPPVLFKRTKPKHTQRSRLSTPDPDAAPTTGEDDSPSAVAAKLKKKTRAKAKSTLSFGGDEEEGEGEVFKLKKSSLSKKLQLGKSSIGIPPSAFEPTIARQSTGPTYDAAYLSQLKASTPTARPPVLTGESYDVDVSMDVDSPGQLSTLSSIADDAGAETAIPSASSILAAKEKRDRLRKSKVGEDFISLSLTKRDDFSQGPHPESRLMREEDELGDADDEYAEFTSAQERIALGKKSRKKEAQKRRAEMNEMIIDAEEEDEETQEWEQEQLRRGGLRPESAEPAPKPVYKPAPIPPVTPIPTMGAAIARLTQSMSELTTSHAQHSAAMSKLGEEQRLLDAREKEMREMIAKAEDKRSWFNAFREWVESVATFLDEKFPPLEKLEDEHISLVKERADMVAARRRAEDEDDLMLFLGTPPSLQPQPEEVDELGRTIPSANSPHARANRNAARESRRLRRRATNQQARQEEEGFSTDSELPQGDEDDYRTAMGQLLADAKGIMADVKADEFRDPNAGLGKWFGEWRSKFGDIYTGAWGGLGMIGAWEFWVRLEILGWDPLERPRSLDSFSWYKSLYNYSRPSEADDEDEPELGPDGDLVSAMITTALIPRFCRILEGGGLDAYSATDIRRLVDLMEEIEISVDKQNPKFELLLKSVHSVFSTAVEATEATLAPFLELNQPRFDPAAIPARRRFLTRRYKLLRNLVQWRKHAGDRYGLGTLAIRLVTSSMLPVAESGWEVGGEDIMRKVVQALPSELIPPSLQHLRAT</sequence>
<dbReference type="GO" id="GO:0071008">
    <property type="term" value="C:U2-type post-mRNA release spliceosomal complex"/>
    <property type="evidence" value="ECO:0007669"/>
    <property type="project" value="InterPro"/>
</dbReference>
<keyword evidence="5" id="KW-1185">Reference proteome</keyword>
<dbReference type="Pfam" id="PF15458">
    <property type="entry name" value="NTR2"/>
    <property type="match status" value="1"/>
</dbReference>
<feature type="compositionally biased region" description="Basic residues" evidence="3">
    <location>
        <begin position="44"/>
        <end position="53"/>
    </location>
</feature>
<evidence type="ECO:0000256" key="3">
    <source>
        <dbReference type="SAM" id="MobiDB-lite"/>
    </source>
</evidence>
<dbReference type="PANTHER" id="PTHR12214:SF0">
    <property type="entry name" value="LD29489P"/>
    <property type="match status" value="1"/>
</dbReference>